<evidence type="ECO:0000256" key="3">
    <source>
        <dbReference type="ARBA" id="ARBA00004664"/>
    </source>
</evidence>
<proteinExistence type="predicted"/>
<dbReference type="InterPro" id="IPR045186">
    <property type="entry name" value="Indole-3-glycerol_P_synth"/>
</dbReference>
<evidence type="ECO:0000256" key="1">
    <source>
        <dbReference type="ARBA" id="ARBA00001164"/>
    </source>
</evidence>
<feature type="region of interest" description="Disordered" evidence="12">
    <location>
        <begin position="669"/>
        <end position="688"/>
    </location>
</feature>
<dbReference type="InterPro" id="IPR001240">
    <property type="entry name" value="PRAI_dom"/>
</dbReference>
<sequence length="751" mass="81837">MSESTQPAHDNEHSAPAASAGDSMHVEPAVPPSQNDGAKASSILAQIYEQRVKDVQAAKAIPGSSRADLKATIRFRQCSETTGPSLMAEIKRACPSKGDIDVNVNVALKATNYAKAGAAVISVVTEPTWFKGSLLDLRTVREAVSSRSHRPAILRRDFILDEYQIDEARVYGADAVLLIVAMLTPERLKALYHHSLSRGMEPLIEVNNAEEMKRALDLGAKVIGINNRNLQDFQLDTGTTTRLADMVQGKDVILCAMGGIQSSSDVALYAEHGVGAVMVGEALMRASKVVVTVTDLMGWKPKDPMPPTTSVLPWVKVTGIMTAMEARHMELCGADMLGFVFDPKDPRYVTSRSEENPAEYTSAMKRPQIVGVFKDQPLDYILRTVNELSLEFVQLNGDEPMSWSQHIPVPIIRRFCLHETKAWGIEEIMRPGVHAFGLITQNPRREVDWSRLEKSLSCGVYKGYHRPIGFIDYFAIDEAGNFRELQKHAPGYIYDLSFTGMFEAMPVEEKAGFLVLARHVQALKGMEREDKQEFEEEAVIGKGKGKARAMDEEDGAGREETSVLLVEAAEIDEAQGSSEVVGEVQKQGGVADERLDNGKVELTAEAGLEKERVPVDEGVEKMVEETVETTEEIVDADDDEDWVDEDDNVLAQTRVRRAPTSKPRHVCTCGGKPSAAATATTPGPAPALGSAARAPGDALAMMQQRLGAIKAMIAARQADDPLARLGIKQPVPDWVALVAWAASEDRVGSAG</sequence>
<dbReference type="Pfam" id="PF00697">
    <property type="entry name" value="PRAI"/>
    <property type="match status" value="1"/>
</dbReference>
<dbReference type="eggNOG" id="KOG4202">
    <property type="taxonomic scope" value="Eukaryota"/>
</dbReference>
<dbReference type="GeneID" id="6011375"/>
<dbReference type="RefSeq" id="XP_001834858.2">
    <property type="nucleotide sequence ID" value="XM_001834806.2"/>
</dbReference>
<comment type="pathway">
    <text evidence="3">Amino-acid biosynthesis; L-tryptophan biosynthesis; L-tryptophan from chorismate: step 3/5.</text>
</comment>
<evidence type="ECO:0000259" key="13">
    <source>
        <dbReference type="Pfam" id="PF00218"/>
    </source>
</evidence>
<evidence type="ECO:0000256" key="5">
    <source>
        <dbReference type="ARBA" id="ARBA00022605"/>
    </source>
</evidence>
<name>A8NM76_COPC7</name>
<evidence type="ECO:0000256" key="8">
    <source>
        <dbReference type="ARBA" id="ARBA00023141"/>
    </source>
</evidence>
<dbReference type="InterPro" id="IPR013798">
    <property type="entry name" value="Indole-3-glycerol_P_synth_dom"/>
</dbReference>
<keyword evidence="8" id="KW-0057">Aromatic amino acid biosynthesis</keyword>
<protein>
    <submittedName>
        <fullName evidence="15">Anthranilate synthase component II</fullName>
    </submittedName>
</protein>
<dbReference type="Proteomes" id="UP000001861">
    <property type="component" value="Unassembled WGS sequence"/>
</dbReference>
<gene>
    <name evidence="15" type="ORF">CC1G_09785</name>
</gene>
<dbReference type="GO" id="GO:0004640">
    <property type="term" value="F:phosphoribosylanthranilate isomerase activity"/>
    <property type="evidence" value="ECO:0007669"/>
    <property type="project" value="UniProtKB-EC"/>
</dbReference>
<keyword evidence="7" id="KW-0822">Tryptophan biosynthesis</keyword>
<dbReference type="InterPro" id="IPR013785">
    <property type="entry name" value="Aldolase_TIM"/>
</dbReference>
<dbReference type="eggNOG" id="KOG4201">
    <property type="taxonomic scope" value="Eukaryota"/>
</dbReference>
<evidence type="ECO:0000256" key="2">
    <source>
        <dbReference type="ARBA" id="ARBA00001633"/>
    </source>
</evidence>
<feature type="domain" description="Indole-3-glycerol phosphate synthase" evidence="13">
    <location>
        <begin position="44"/>
        <end position="293"/>
    </location>
</feature>
<dbReference type="SUPFAM" id="SSF51366">
    <property type="entry name" value="Ribulose-phoshate binding barrel"/>
    <property type="match status" value="2"/>
</dbReference>
<evidence type="ECO:0000256" key="10">
    <source>
        <dbReference type="ARBA" id="ARBA00023239"/>
    </source>
</evidence>
<dbReference type="PANTHER" id="PTHR22854">
    <property type="entry name" value="TRYPTOPHAN BIOSYNTHESIS PROTEIN"/>
    <property type="match status" value="1"/>
</dbReference>
<dbReference type="OrthoDB" id="524799at2759"/>
<dbReference type="KEGG" id="cci:CC1G_09785"/>
<evidence type="ECO:0000259" key="14">
    <source>
        <dbReference type="Pfam" id="PF00697"/>
    </source>
</evidence>
<dbReference type="HOGENOM" id="CLU_370458_0_0_1"/>
<keyword evidence="16" id="KW-1185">Reference proteome</keyword>
<dbReference type="InterPro" id="IPR011060">
    <property type="entry name" value="RibuloseP-bd_barrel"/>
</dbReference>
<feature type="domain" description="N-(5'phosphoribosyl) anthranilate isomerase (PRAI)" evidence="14">
    <location>
        <begin position="316"/>
        <end position="419"/>
    </location>
</feature>
<evidence type="ECO:0000313" key="15">
    <source>
        <dbReference type="EMBL" id="EAU86928.2"/>
    </source>
</evidence>
<evidence type="ECO:0000256" key="7">
    <source>
        <dbReference type="ARBA" id="ARBA00022822"/>
    </source>
</evidence>
<comment type="caution">
    <text evidence="15">The sequence shown here is derived from an EMBL/GenBank/DDBJ whole genome shotgun (WGS) entry which is preliminary data.</text>
</comment>
<dbReference type="Gene3D" id="3.20.20.70">
    <property type="entry name" value="Aldolase class I"/>
    <property type="match status" value="2"/>
</dbReference>
<dbReference type="Pfam" id="PF00218">
    <property type="entry name" value="IGPS"/>
    <property type="match status" value="1"/>
</dbReference>
<feature type="compositionally biased region" description="Low complexity" evidence="12">
    <location>
        <begin position="670"/>
        <end position="688"/>
    </location>
</feature>
<dbReference type="InParanoid" id="A8NM76"/>
<evidence type="ECO:0000256" key="6">
    <source>
        <dbReference type="ARBA" id="ARBA00022793"/>
    </source>
</evidence>
<evidence type="ECO:0000256" key="12">
    <source>
        <dbReference type="SAM" id="MobiDB-lite"/>
    </source>
</evidence>
<dbReference type="STRING" id="240176.A8NM76"/>
<dbReference type="UniPathway" id="UPA00035">
    <property type="reaction ID" value="UER00042"/>
</dbReference>
<dbReference type="EMBL" id="AACS02000012">
    <property type="protein sequence ID" value="EAU86928.2"/>
    <property type="molecule type" value="Genomic_DNA"/>
</dbReference>
<dbReference type="GO" id="GO:0004425">
    <property type="term" value="F:indole-3-glycerol-phosphate synthase activity"/>
    <property type="evidence" value="ECO:0007669"/>
    <property type="project" value="UniProtKB-EC"/>
</dbReference>
<comment type="pathway">
    <text evidence="4">Amino-acid biosynthesis; L-tryptophan biosynthesis; L-tryptophan from chorismate: step 4/5.</text>
</comment>
<dbReference type="PANTHER" id="PTHR22854:SF2">
    <property type="entry name" value="INDOLE-3-GLYCEROL-PHOSPHATE SYNTHASE"/>
    <property type="match status" value="1"/>
</dbReference>
<dbReference type="CDD" id="cd00331">
    <property type="entry name" value="IGPS"/>
    <property type="match status" value="1"/>
</dbReference>
<evidence type="ECO:0000313" key="16">
    <source>
        <dbReference type="Proteomes" id="UP000001861"/>
    </source>
</evidence>
<dbReference type="VEuPathDB" id="FungiDB:CC1G_09785"/>
<keyword evidence="5" id="KW-0028">Amino-acid biosynthesis</keyword>
<keyword evidence="11" id="KW-0511">Multifunctional enzyme</keyword>
<keyword evidence="10" id="KW-0456">Lyase</keyword>
<dbReference type="AlphaFoldDB" id="A8NM76"/>
<comment type="catalytic activity">
    <reaction evidence="2">
        <text>1-(2-carboxyphenylamino)-1-deoxy-D-ribulose 5-phosphate + H(+) = (1S,2R)-1-C-(indol-3-yl)glycerol 3-phosphate + CO2 + H2O</text>
        <dbReference type="Rhea" id="RHEA:23476"/>
        <dbReference type="ChEBI" id="CHEBI:15377"/>
        <dbReference type="ChEBI" id="CHEBI:15378"/>
        <dbReference type="ChEBI" id="CHEBI:16526"/>
        <dbReference type="ChEBI" id="CHEBI:58613"/>
        <dbReference type="ChEBI" id="CHEBI:58866"/>
        <dbReference type="EC" id="4.1.1.48"/>
    </reaction>
</comment>
<evidence type="ECO:0000256" key="9">
    <source>
        <dbReference type="ARBA" id="ARBA00023235"/>
    </source>
</evidence>
<reference evidence="15 16" key="1">
    <citation type="journal article" date="2010" name="Proc. Natl. Acad. Sci. U.S.A.">
        <title>Insights into evolution of multicellular fungi from the assembled chromosomes of the mushroom Coprinopsis cinerea (Coprinus cinereus).</title>
        <authorList>
            <person name="Stajich J.E."/>
            <person name="Wilke S.K."/>
            <person name="Ahren D."/>
            <person name="Au C.H."/>
            <person name="Birren B.W."/>
            <person name="Borodovsky M."/>
            <person name="Burns C."/>
            <person name="Canback B."/>
            <person name="Casselton L.A."/>
            <person name="Cheng C.K."/>
            <person name="Deng J."/>
            <person name="Dietrich F.S."/>
            <person name="Fargo D.C."/>
            <person name="Farman M.L."/>
            <person name="Gathman A.C."/>
            <person name="Goldberg J."/>
            <person name="Guigo R."/>
            <person name="Hoegger P.J."/>
            <person name="Hooker J.B."/>
            <person name="Huggins A."/>
            <person name="James T.Y."/>
            <person name="Kamada T."/>
            <person name="Kilaru S."/>
            <person name="Kodira C."/>
            <person name="Kues U."/>
            <person name="Kupfer D."/>
            <person name="Kwan H.S."/>
            <person name="Lomsadze A."/>
            <person name="Li W."/>
            <person name="Lilly W.W."/>
            <person name="Ma L.J."/>
            <person name="Mackey A.J."/>
            <person name="Manning G."/>
            <person name="Martin F."/>
            <person name="Muraguchi H."/>
            <person name="Natvig D.O."/>
            <person name="Palmerini H."/>
            <person name="Ramesh M.A."/>
            <person name="Rehmeyer C.J."/>
            <person name="Roe B.A."/>
            <person name="Shenoy N."/>
            <person name="Stanke M."/>
            <person name="Ter-Hovhannisyan V."/>
            <person name="Tunlid A."/>
            <person name="Velagapudi R."/>
            <person name="Vision T.J."/>
            <person name="Zeng Q."/>
            <person name="Zolan M.E."/>
            <person name="Pukkila P.J."/>
        </authorList>
    </citation>
    <scope>NUCLEOTIDE SEQUENCE [LARGE SCALE GENOMIC DNA]</scope>
    <source>
        <strain evidence="16">Okayama-7 / 130 / ATCC MYA-4618 / FGSC 9003</strain>
    </source>
</reference>
<keyword evidence="9" id="KW-0413">Isomerase</keyword>
<evidence type="ECO:0000256" key="11">
    <source>
        <dbReference type="ARBA" id="ARBA00023268"/>
    </source>
</evidence>
<evidence type="ECO:0000256" key="4">
    <source>
        <dbReference type="ARBA" id="ARBA00004696"/>
    </source>
</evidence>
<organism evidence="15 16">
    <name type="scientific">Coprinopsis cinerea (strain Okayama-7 / 130 / ATCC MYA-4618 / FGSC 9003)</name>
    <name type="common">Inky cap fungus</name>
    <name type="synonym">Hormographiella aspergillata</name>
    <dbReference type="NCBI Taxonomy" id="240176"/>
    <lineage>
        <taxon>Eukaryota</taxon>
        <taxon>Fungi</taxon>
        <taxon>Dikarya</taxon>
        <taxon>Basidiomycota</taxon>
        <taxon>Agaricomycotina</taxon>
        <taxon>Agaricomycetes</taxon>
        <taxon>Agaricomycetidae</taxon>
        <taxon>Agaricales</taxon>
        <taxon>Agaricineae</taxon>
        <taxon>Psathyrellaceae</taxon>
        <taxon>Coprinopsis</taxon>
    </lineage>
</organism>
<accession>A8NM76</accession>
<comment type="catalytic activity">
    <reaction evidence="1">
        <text>N-(5-phospho-beta-D-ribosyl)anthranilate = 1-(2-carboxyphenylamino)-1-deoxy-D-ribulose 5-phosphate</text>
        <dbReference type="Rhea" id="RHEA:21540"/>
        <dbReference type="ChEBI" id="CHEBI:18277"/>
        <dbReference type="ChEBI" id="CHEBI:58613"/>
        <dbReference type="EC" id="5.3.1.24"/>
    </reaction>
</comment>
<feature type="region of interest" description="Disordered" evidence="12">
    <location>
        <begin position="1"/>
        <end position="38"/>
    </location>
</feature>
<keyword evidence="6" id="KW-0210">Decarboxylase</keyword>
<dbReference type="GO" id="GO:0000162">
    <property type="term" value="P:L-tryptophan biosynthetic process"/>
    <property type="evidence" value="ECO:0007669"/>
    <property type="project" value="UniProtKB-UniPathway"/>
</dbReference>